<dbReference type="Proteomes" id="UP000011668">
    <property type="component" value="Unassembled WGS sequence"/>
</dbReference>
<organism evidence="2 3">
    <name type="scientific">Thanatephorus cucumeris (strain AG1-IA)</name>
    <name type="common">Rice sheath blight fungus</name>
    <name type="synonym">Rhizoctonia solani</name>
    <dbReference type="NCBI Taxonomy" id="983506"/>
    <lineage>
        <taxon>Eukaryota</taxon>
        <taxon>Fungi</taxon>
        <taxon>Dikarya</taxon>
        <taxon>Basidiomycota</taxon>
        <taxon>Agaricomycotina</taxon>
        <taxon>Agaricomycetes</taxon>
        <taxon>Cantharellales</taxon>
        <taxon>Ceratobasidiaceae</taxon>
        <taxon>Rhizoctonia</taxon>
        <taxon>Rhizoctonia solani AG-1</taxon>
    </lineage>
</organism>
<comment type="caution">
    <text evidence="2">The sequence shown here is derived from an EMBL/GenBank/DDBJ whole genome shotgun (WGS) entry which is preliminary data.</text>
</comment>
<reference evidence="2 3" key="1">
    <citation type="journal article" date="2013" name="Nat. Commun.">
        <title>The evolution and pathogenic mechanisms of the rice sheath blight pathogen.</title>
        <authorList>
            <person name="Zheng A."/>
            <person name="Lin R."/>
            <person name="Xu L."/>
            <person name="Qin P."/>
            <person name="Tang C."/>
            <person name="Ai P."/>
            <person name="Zhang D."/>
            <person name="Liu Y."/>
            <person name="Sun Z."/>
            <person name="Feng H."/>
            <person name="Wang Y."/>
            <person name="Chen Y."/>
            <person name="Liang X."/>
            <person name="Fu R."/>
            <person name="Li Q."/>
            <person name="Zhang J."/>
            <person name="Yu X."/>
            <person name="Xie Z."/>
            <person name="Ding L."/>
            <person name="Guan P."/>
            <person name="Tang J."/>
            <person name="Liang Y."/>
            <person name="Wang S."/>
            <person name="Deng Q."/>
            <person name="Li S."/>
            <person name="Zhu J."/>
            <person name="Wang L."/>
            <person name="Liu H."/>
            <person name="Li P."/>
        </authorList>
    </citation>
    <scope>NUCLEOTIDE SEQUENCE [LARGE SCALE GENOMIC DNA]</scope>
    <source>
        <strain evidence="3">AG-1 IA</strain>
    </source>
</reference>
<dbReference type="EMBL" id="AFRT01000601">
    <property type="protein sequence ID" value="ELU43192.1"/>
    <property type="molecule type" value="Genomic_DNA"/>
</dbReference>
<keyword evidence="3" id="KW-1185">Reference proteome</keyword>
<gene>
    <name evidence="2" type="ORF">AG1IA_02784</name>
</gene>
<dbReference type="HOGENOM" id="CLU_2110612_0_0_1"/>
<accession>L8X263</accession>
<protein>
    <submittedName>
        <fullName evidence="2">Uncharacterized protein</fullName>
    </submittedName>
</protein>
<name>L8X263_THACA</name>
<feature type="region of interest" description="Disordered" evidence="1">
    <location>
        <begin position="78"/>
        <end position="99"/>
    </location>
</feature>
<dbReference type="AlphaFoldDB" id="L8X263"/>
<evidence type="ECO:0000313" key="2">
    <source>
        <dbReference type="EMBL" id="ELU43192.1"/>
    </source>
</evidence>
<sequence length="115" mass="13008">MWVLFGDPGAHVVANSPKCALAVTRDDYTFASQVRYWTLSGFASVHACPRDDTDYSFSHYLRFLIPSLIPPTEKKVIPTFTTRSPRTPPDPSHSRLNDRFPTNRLLASDRACLPR</sequence>
<evidence type="ECO:0000313" key="3">
    <source>
        <dbReference type="Proteomes" id="UP000011668"/>
    </source>
</evidence>
<proteinExistence type="predicted"/>
<evidence type="ECO:0000256" key="1">
    <source>
        <dbReference type="SAM" id="MobiDB-lite"/>
    </source>
</evidence>